<dbReference type="GO" id="GO:0043235">
    <property type="term" value="C:receptor complex"/>
    <property type="evidence" value="ECO:0007669"/>
    <property type="project" value="TreeGrafter"/>
</dbReference>
<evidence type="ECO:0000259" key="15">
    <source>
        <dbReference type="PROSITE" id="PS50022"/>
    </source>
</evidence>
<keyword evidence="11" id="KW-0325">Glycoprotein</keyword>
<keyword evidence="2" id="KW-1003">Cell membrane</keyword>
<evidence type="ECO:0000256" key="9">
    <source>
        <dbReference type="ARBA" id="ARBA00023157"/>
    </source>
</evidence>
<organism evidence="16 17">
    <name type="scientific">Diploscapter pachys</name>
    <dbReference type="NCBI Taxonomy" id="2018661"/>
    <lineage>
        <taxon>Eukaryota</taxon>
        <taxon>Metazoa</taxon>
        <taxon>Ecdysozoa</taxon>
        <taxon>Nematoda</taxon>
        <taxon>Chromadorea</taxon>
        <taxon>Rhabditida</taxon>
        <taxon>Rhabditina</taxon>
        <taxon>Rhabditomorpha</taxon>
        <taxon>Rhabditoidea</taxon>
        <taxon>Rhabditidae</taxon>
        <taxon>Diploscapter</taxon>
    </lineage>
</organism>
<dbReference type="InterPro" id="IPR048525">
    <property type="entry name" value="DDR1-2_DS-like"/>
</dbReference>
<evidence type="ECO:0000256" key="1">
    <source>
        <dbReference type="ARBA" id="ARBA00004251"/>
    </source>
</evidence>
<dbReference type="Proteomes" id="UP000218231">
    <property type="component" value="Unassembled WGS sequence"/>
</dbReference>
<keyword evidence="7 13" id="KW-1133">Transmembrane helix</keyword>
<gene>
    <name evidence="16" type="ORF">WR25_22491</name>
</gene>
<dbReference type="SMART" id="SM00219">
    <property type="entry name" value="TyrKc"/>
    <property type="match status" value="1"/>
</dbReference>
<keyword evidence="5" id="KW-0547">Nucleotide-binding</keyword>
<dbReference type="GO" id="GO:0005518">
    <property type="term" value="F:collagen binding"/>
    <property type="evidence" value="ECO:0007669"/>
    <property type="project" value="TreeGrafter"/>
</dbReference>
<dbReference type="SUPFAM" id="SSF49785">
    <property type="entry name" value="Galactose-binding domain-like"/>
    <property type="match status" value="1"/>
</dbReference>
<reference evidence="16 17" key="1">
    <citation type="journal article" date="2017" name="Curr. Biol.">
        <title>Genome architecture and evolution of a unichromosomal asexual nematode.</title>
        <authorList>
            <person name="Fradin H."/>
            <person name="Zegar C."/>
            <person name="Gutwein M."/>
            <person name="Lucas J."/>
            <person name="Kovtun M."/>
            <person name="Corcoran D."/>
            <person name="Baugh L.R."/>
            <person name="Kiontke K."/>
            <person name="Gunsalus K."/>
            <person name="Fitch D.H."/>
            <person name="Piano F."/>
        </authorList>
    </citation>
    <scope>NUCLEOTIDE SEQUENCE [LARGE SCALE GENOMIC DNA]</scope>
    <source>
        <strain evidence="16">PF1309</strain>
    </source>
</reference>
<feature type="domain" description="F5/8 type C" evidence="15">
    <location>
        <begin position="27"/>
        <end position="207"/>
    </location>
</feature>
<dbReference type="GO" id="GO:0051897">
    <property type="term" value="P:positive regulation of phosphatidylinositol 3-kinase/protein kinase B signal transduction"/>
    <property type="evidence" value="ECO:0007669"/>
    <property type="project" value="TreeGrafter"/>
</dbReference>
<feature type="region of interest" description="Disordered" evidence="12">
    <location>
        <begin position="1"/>
        <end position="29"/>
    </location>
</feature>
<evidence type="ECO:0000256" key="6">
    <source>
        <dbReference type="ARBA" id="ARBA00022840"/>
    </source>
</evidence>
<evidence type="ECO:0000313" key="16">
    <source>
        <dbReference type="EMBL" id="PAV84614.1"/>
    </source>
</evidence>
<dbReference type="GO" id="GO:0038062">
    <property type="term" value="F:protein tyrosine kinase collagen receptor activity"/>
    <property type="evidence" value="ECO:0007669"/>
    <property type="project" value="TreeGrafter"/>
</dbReference>
<keyword evidence="8 13" id="KW-0472">Membrane</keyword>
<dbReference type="STRING" id="2018661.A0A2A2LEN2"/>
<keyword evidence="6" id="KW-0067">ATP-binding</keyword>
<dbReference type="PROSITE" id="PS50022">
    <property type="entry name" value="FA58C_3"/>
    <property type="match status" value="1"/>
</dbReference>
<dbReference type="Gene3D" id="2.60.120.260">
    <property type="entry name" value="Galactose-binding domain-like"/>
    <property type="match status" value="1"/>
</dbReference>
<dbReference type="Gene3D" id="1.10.510.10">
    <property type="entry name" value="Transferase(Phosphotransferase) domain 1"/>
    <property type="match status" value="1"/>
</dbReference>
<dbReference type="PROSITE" id="PS01286">
    <property type="entry name" value="FA58C_2"/>
    <property type="match status" value="1"/>
</dbReference>
<dbReference type="AlphaFoldDB" id="A0A2A2LEN2"/>
<dbReference type="Gene3D" id="2.60.120.1190">
    <property type="match status" value="1"/>
</dbReference>
<dbReference type="SUPFAM" id="SSF56112">
    <property type="entry name" value="Protein kinase-like (PK-like)"/>
    <property type="match status" value="1"/>
</dbReference>
<dbReference type="OrthoDB" id="6071166at2759"/>
<comment type="caution">
    <text evidence="16">The sequence shown here is derived from an EMBL/GenBank/DDBJ whole genome shotgun (WGS) entry which is preliminary data.</text>
</comment>
<name>A0A2A2LEN2_9BILA</name>
<keyword evidence="9" id="KW-1015">Disulfide bond</keyword>
<evidence type="ECO:0000256" key="4">
    <source>
        <dbReference type="ARBA" id="ARBA00022729"/>
    </source>
</evidence>
<keyword evidence="4" id="KW-0732">Signal</keyword>
<evidence type="ECO:0000256" key="8">
    <source>
        <dbReference type="ARBA" id="ARBA00023136"/>
    </source>
</evidence>
<evidence type="ECO:0000313" key="17">
    <source>
        <dbReference type="Proteomes" id="UP000218231"/>
    </source>
</evidence>
<keyword evidence="17" id="KW-1185">Reference proteome</keyword>
<dbReference type="PROSITE" id="PS50011">
    <property type="entry name" value="PROTEIN_KINASE_DOM"/>
    <property type="match status" value="1"/>
</dbReference>
<dbReference type="InterPro" id="IPR008979">
    <property type="entry name" value="Galactose-bd-like_sf"/>
</dbReference>
<sequence>MQKTGAEQGRDKKAADSKGKGREKEGKTKDAIGVLEWPMDGYWTVRSQLLLHSTNRQPDHNILGEIRQNTGGGAWCPKNQVNMTTREWLEISFDKDYVVTAIETQGRYDEGRGVEFAAAYKIEYWRSSIDRWVQYRDDAGLMASYSRQGHGAYASSRSFSQVIPANSDTHTAVLRILGGSIVARKIRILPVSNSTRTVCMRLELYGCQYKDALVSYSAPEGSSEDNLHMFDTTYDGDNLEGQLVNGLGKLFDGFIGEDNFELHPHKWIGWSASQAKAPFIELRFTFADSQNISAILLHSSNAFEHNAPAFSLAEIFFSLNGVNFSDRIIKFEYIKDRKKEAARWIRIPITDRIAKVVQVRLYFTDYAGWLLLSEVQFEFNKIRFQLPLHEANPPHSVTYYSIEDPSSAPVPVSSSLVSLGLLLLFFAIVIVILCTLFQHKRDRVKATSPSPTFNARRSEIHLTVEGSTIKRTSPSTYQMTKDNIQNAILEKVPLPSGCLNEEISDYAEPDLMISSSSDHSATIPLLQNMYGSTIYEGSTYPALSQYNPLSAIVKYSDYGEVYCTTLPEIARGQLTFIEKSGQGEFGEVHLCQLESRKVAVKRLHSTDPADELAFQREIRALGTLKHPCVVEVIGVSTIEKPMLCIMEHMENGDLKTYFQKLDRVDTSLCISICTQLAAGLAYLESCHFVHRDIAARNCLVDKEGNVKISDFGMARSLYSSEYYKVEGKFVLPIRWMAWETLLQGKFSCASDVWAFGVTMFEVFSRCEEKPLAQLTDEQVIDNLQFMHCTRQLKTVLRRPHLCPMSLYSQLILPCWNYEPSSRPTFASLHLQLQSLVHSNLSS</sequence>
<proteinExistence type="predicted"/>
<dbReference type="InterPro" id="IPR020635">
    <property type="entry name" value="Tyr_kinase_cat_dom"/>
</dbReference>
<dbReference type="SMART" id="SM00231">
    <property type="entry name" value="FA58C"/>
    <property type="match status" value="1"/>
</dbReference>
<dbReference type="PRINTS" id="PR00109">
    <property type="entry name" value="TYRKINASE"/>
</dbReference>
<dbReference type="InterPro" id="IPR000421">
    <property type="entry name" value="FA58C"/>
</dbReference>
<evidence type="ECO:0000256" key="3">
    <source>
        <dbReference type="ARBA" id="ARBA00022692"/>
    </source>
</evidence>
<evidence type="ECO:0000256" key="10">
    <source>
        <dbReference type="ARBA" id="ARBA00023170"/>
    </source>
</evidence>
<keyword evidence="3 13" id="KW-0812">Transmembrane</keyword>
<dbReference type="InterPro" id="IPR008266">
    <property type="entry name" value="Tyr_kinase_AS"/>
</dbReference>
<dbReference type="InterPro" id="IPR000719">
    <property type="entry name" value="Prot_kinase_dom"/>
</dbReference>
<dbReference type="Pfam" id="PF00754">
    <property type="entry name" value="F5_F8_type_C"/>
    <property type="match status" value="1"/>
</dbReference>
<dbReference type="Gene3D" id="3.30.200.20">
    <property type="entry name" value="Phosphorylase Kinase, domain 1"/>
    <property type="match status" value="1"/>
</dbReference>
<evidence type="ECO:0008006" key="18">
    <source>
        <dbReference type="Google" id="ProtNLM"/>
    </source>
</evidence>
<evidence type="ECO:0000256" key="11">
    <source>
        <dbReference type="ARBA" id="ARBA00023180"/>
    </source>
</evidence>
<dbReference type="GO" id="GO:0010976">
    <property type="term" value="P:positive regulation of neuron projection development"/>
    <property type="evidence" value="ECO:0007669"/>
    <property type="project" value="TreeGrafter"/>
</dbReference>
<evidence type="ECO:0000256" key="13">
    <source>
        <dbReference type="SAM" id="Phobius"/>
    </source>
</evidence>
<dbReference type="InterPro" id="IPR050122">
    <property type="entry name" value="RTK"/>
</dbReference>
<dbReference type="Pfam" id="PF21114">
    <property type="entry name" value="DDR1-2_DS-like"/>
    <property type="match status" value="1"/>
</dbReference>
<dbReference type="FunFam" id="3.30.200.20:FF:000908">
    <property type="entry name" value="CBN-DDR-2 protein"/>
    <property type="match status" value="1"/>
</dbReference>
<feature type="compositionally biased region" description="Basic and acidic residues" evidence="12">
    <location>
        <begin position="8"/>
        <end position="29"/>
    </location>
</feature>
<evidence type="ECO:0000259" key="14">
    <source>
        <dbReference type="PROSITE" id="PS50011"/>
    </source>
</evidence>
<dbReference type="PROSITE" id="PS01285">
    <property type="entry name" value="FA58C_1"/>
    <property type="match status" value="1"/>
</dbReference>
<evidence type="ECO:0000256" key="7">
    <source>
        <dbReference type="ARBA" id="ARBA00022989"/>
    </source>
</evidence>
<dbReference type="Pfam" id="PF07714">
    <property type="entry name" value="PK_Tyr_Ser-Thr"/>
    <property type="match status" value="1"/>
</dbReference>
<dbReference type="EMBL" id="LIAE01006832">
    <property type="protein sequence ID" value="PAV84614.1"/>
    <property type="molecule type" value="Genomic_DNA"/>
</dbReference>
<dbReference type="GO" id="GO:0005524">
    <property type="term" value="F:ATP binding"/>
    <property type="evidence" value="ECO:0007669"/>
    <property type="project" value="UniProtKB-KW"/>
</dbReference>
<dbReference type="InterPro" id="IPR001245">
    <property type="entry name" value="Ser-Thr/Tyr_kinase_cat_dom"/>
</dbReference>
<dbReference type="PANTHER" id="PTHR24416:SF634">
    <property type="entry name" value="DISCOIDIN DOMAIN-CONTAINING RECEPTOR TYROSINE KINASE B"/>
    <property type="match status" value="1"/>
</dbReference>
<protein>
    <recommendedName>
        <fullName evidence="18">Protein kinase domain-containing protein</fullName>
    </recommendedName>
</protein>
<comment type="subcellular location">
    <subcellularLocation>
        <location evidence="1">Cell membrane</location>
        <topology evidence="1">Single-pass type I membrane protein</topology>
    </subcellularLocation>
</comment>
<feature type="transmembrane region" description="Helical" evidence="13">
    <location>
        <begin position="416"/>
        <end position="437"/>
    </location>
</feature>
<feature type="domain" description="Protein kinase" evidence="14">
    <location>
        <begin position="574"/>
        <end position="840"/>
    </location>
</feature>
<dbReference type="PANTHER" id="PTHR24416">
    <property type="entry name" value="TYROSINE-PROTEIN KINASE RECEPTOR"/>
    <property type="match status" value="1"/>
</dbReference>
<dbReference type="PROSITE" id="PS00109">
    <property type="entry name" value="PROTEIN_KINASE_TYR"/>
    <property type="match status" value="1"/>
</dbReference>
<dbReference type="InterPro" id="IPR011009">
    <property type="entry name" value="Kinase-like_dom_sf"/>
</dbReference>
<evidence type="ECO:0000256" key="2">
    <source>
        <dbReference type="ARBA" id="ARBA00022475"/>
    </source>
</evidence>
<evidence type="ECO:0000256" key="12">
    <source>
        <dbReference type="SAM" id="MobiDB-lite"/>
    </source>
</evidence>
<evidence type="ECO:0000256" key="5">
    <source>
        <dbReference type="ARBA" id="ARBA00022741"/>
    </source>
</evidence>
<accession>A0A2A2LEN2</accession>
<keyword evidence="10" id="KW-0675">Receptor</keyword>
<dbReference type="GO" id="GO:0005886">
    <property type="term" value="C:plasma membrane"/>
    <property type="evidence" value="ECO:0007669"/>
    <property type="project" value="UniProtKB-SubCell"/>
</dbReference>